<name>A0A915DV69_9BILA</name>
<protein>
    <submittedName>
        <fullName evidence="2">Uncharacterized protein</fullName>
    </submittedName>
</protein>
<accession>A0A915DV69</accession>
<keyword evidence="1" id="KW-1185">Reference proteome</keyword>
<dbReference type="WBParaSite" id="jg24020">
    <property type="protein sequence ID" value="jg24020"/>
    <property type="gene ID" value="jg24020"/>
</dbReference>
<reference evidence="2" key="1">
    <citation type="submission" date="2022-11" db="UniProtKB">
        <authorList>
            <consortium name="WormBaseParasite"/>
        </authorList>
    </citation>
    <scope>IDENTIFICATION</scope>
</reference>
<evidence type="ECO:0000313" key="1">
    <source>
        <dbReference type="Proteomes" id="UP000887574"/>
    </source>
</evidence>
<dbReference type="AlphaFoldDB" id="A0A915DV69"/>
<organism evidence="1 2">
    <name type="scientific">Ditylenchus dipsaci</name>
    <dbReference type="NCBI Taxonomy" id="166011"/>
    <lineage>
        <taxon>Eukaryota</taxon>
        <taxon>Metazoa</taxon>
        <taxon>Ecdysozoa</taxon>
        <taxon>Nematoda</taxon>
        <taxon>Chromadorea</taxon>
        <taxon>Rhabditida</taxon>
        <taxon>Tylenchina</taxon>
        <taxon>Tylenchomorpha</taxon>
        <taxon>Sphaerularioidea</taxon>
        <taxon>Anguinidae</taxon>
        <taxon>Anguininae</taxon>
        <taxon>Ditylenchus</taxon>
    </lineage>
</organism>
<evidence type="ECO:0000313" key="2">
    <source>
        <dbReference type="WBParaSite" id="jg24020"/>
    </source>
</evidence>
<sequence>MASKIEELKQNISLLERSVFAVKLNISVSNI</sequence>
<dbReference type="Proteomes" id="UP000887574">
    <property type="component" value="Unplaced"/>
</dbReference>
<proteinExistence type="predicted"/>